<feature type="non-terminal residue" evidence="1">
    <location>
        <position position="1"/>
    </location>
</feature>
<reference evidence="1" key="1">
    <citation type="submission" date="2014-05" db="EMBL/GenBank/DDBJ databases">
        <title>The transcriptome of the halophilic microalga Tetraselmis sp. GSL018 isolated from the Great Salt Lake, Utah.</title>
        <authorList>
            <person name="Jinkerson R.E."/>
            <person name="D'Adamo S."/>
            <person name="Posewitz M.C."/>
        </authorList>
    </citation>
    <scope>NUCLEOTIDE SEQUENCE</scope>
    <source>
        <strain evidence="1">GSL018</strain>
    </source>
</reference>
<organism evidence="1">
    <name type="scientific">Tetraselmis sp. GSL018</name>
    <dbReference type="NCBI Taxonomy" id="582737"/>
    <lineage>
        <taxon>Eukaryota</taxon>
        <taxon>Viridiplantae</taxon>
        <taxon>Chlorophyta</taxon>
        <taxon>core chlorophytes</taxon>
        <taxon>Chlorodendrophyceae</taxon>
        <taxon>Chlorodendrales</taxon>
        <taxon>Chlorodendraceae</taxon>
        <taxon>Tetraselmis</taxon>
    </lineage>
</organism>
<gene>
    <name evidence="1" type="ORF">TSPGSL018_20357</name>
</gene>
<dbReference type="EMBL" id="GBEZ01009199">
    <property type="protein sequence ID" value="JAC76373.1"/>
    <property type="molecule type" value="Transcribed_RNA"/>
</dbReference>
<protein>
    <submittedName>
        <fullName evidence="1">Uncharacterized protein</fullName>
    </submittedName>
</protein>
<accession>A0A061RWM5</accession>
<name>A0A061RWM5_9CHLO</name>
<proteinExistence type="predicted"/>
<feature type="non-terminal residue" evidence="1">
    <location>
        <position position="80"/>
    </location>
</feature>
<dbReference type="AlphaFoldDB" id="A0A061RWM5"/>
<sequence>CTPGSLSMVGRGGEGGDLARQTLMGVSSLWQAPDARSPLRDSFFLGRLWEPKPALPPSAPLLLLGCAPLTLSPFSEINAL</sequence>
<evidence type="ECO:0000313" key="1">
    <source>
        <dbReference type="EMBL" id="JAC76373.1"/>
    </source>
</evidence>